<protein>
    <submittedName>
        <fullName evidence="5">Neopullulanase</fullName>
        <ecNumber evidence="5">3.2.1.135</ecNumber>
    </submittedName>
</protein>
<accession>A0A3B0U187</accession>
<dbReference type="InterPro" id="IPR013783">
    <property type="entry name" value="Ig-like_fold"/>
</dbReference>
<keyword evidence="2 5" id="KW-0326">Glycosidase</keyword>
<gene>
    <name evidence="5" type="ORF">MNBD_BACTEROID01-1440</name>
</gene>
<dbReference type="Pfam" id="PF00128">
    <property type="entry name" value="Alpha-amylase"/>
    <property type="match status" value="1"/>
</dbReference>
<dbReference type="SUPFAM" id="SSF81296">
    <property type="entry name" value="E set domains"/>
    <property type="match status" value="1"/>
</dbReference>
<dbReference type="InterPro" id="IPR013780">
    <property type="entry name" value="Glyco_hydro_b"/>
</dbReference>
<dbReference type="SUPFAM" id="SSF51445">
    <property type="entry name" value="(Trans)glycosidases"/>
    <property type="match status" value="1"/>
</dbReference>
<dbReference type="InterPro" id="IPR017853">
    <property type="entry name" value="GH"/>
</dbReference>
<proteinExistence type="predicted"/>
<dbReference type="Gene3D" id="2.60.40.1180">
    <property type="entry name" value="Golgi alpha-mannosidase II"/>
    <property type="match status" value="1"/>
</dbReference>
<evidence type="ECO:0000259" key="4">
    <source>
        <dbReference type="SMART" id="SM00642"/>
    </source>
</evidence>
<dbReference type="Pfam" id="PF09087">
    <property type="entry name" value="Cyc-maltodext_N"/>
    <property type="match status" value="1"/>
</dbReference>
<dbReference type="Gene3D" id="3.20.20.80">
    <property type="entry name" value="Glycosidases"/>
    <property type="match status" value="1"/>
</dbReference>
<reference evidence="5" key="1">
    <citation type="submission" date="2018-06" db="EMBL/GenBank/DDBJ databases">
        <authorList>
            <person name="Zhirakovskaya E."/>
        </authorList>
    </citation>
    <scope>NUCLEOTIDE SEQUENCE</scope>
</reference>
<feature type="region of interest" description="Disordered" evidence="3">
    <location>
        <begin position="140"/>
        <end position="160"/>
    </location>
</feature>
<sequence length="616" mass="70711">MNRLIVVCLSIILSFSWVKAQPVLERVEPMFWWAGMKNPNLQLLIYGKDISKTEVGLNYPGVSLASVSRVENPNYLFINLLISDKAKPGSFEIRFNKGGETVQEYKYELKAREKGSSSRQGFNNSDVIYLITPDRFANGNPGNDSVEGMKEKHNRADPTGRHGGDIQGIIDHLDYIQNLGFTAVWLNPVLENNMTEVSYHGYSTTDFYKVDPRFGSNEKYRELSSRLKKRGMKLIMDMIFNHCGSEHWWMDDLPTPDWINNYPDYKISSHRRTVNQDPHASLSDIRAMSDGWFVPTMPDLNQRNPFLATYLIQNSIWWVEYAGLGGIRMDTYPYSDKYMMAQWVDRVLEEYPDFNIVGEEWSMNPAIISYWQRGKKNADGYVSNLPSLMDFPLQSAVSRGLKEKEEWGKGLIRIYEALANDFLYPDPDNLVVFPDNHDMSRFFTQEGEDVGLLKLGVAFFLTTRGIPQIYYGTEILMSNTGTEEHGVIRSDFPGGWEGDTINVFTGKGLHKQQKEMLSFFKTILNWRKGKKVVHSGKLIHFAPENGIYVYFRYNKEETVMVALNKNEKEAQLHTARFREVMDGYNSGYEVISSSEIQNISQITIPAKSAVIIELKK</sequence>
<evidence type="ECO:0000256" key="1">
    <source>
        <dbReference type="ARBA" id="ARBA00022801"/>
    </source>
</evidence>
<evidence type="ECO:0000313" key="5">
    <source>
        <dbReference type="EMBL" id="VAW20372.1"/>
    </source>
</evidence>
<evidence type="ECO:0000256" key="3">
    <source>
        <dbReference type="SAM" id="MobiDB-lite"/>
    </source>
</evidence>
<name>A0A3B0U187_9ZZZZ</name>
<dbReference type="EC" id="3.2.1.135" evidence="5"/>
<dbReference type="PANTHER" id="PTHR10357">
    <property type="entry name" value="ALPHA-AMYLASE FAMILY MEMBER"/>
    <property type="match status" value="1"/>
</dbReference>
<dbReference type="Pfam" id="PF10438">
    <property type="entry name" value="Cyc-maltodext_C"/>
    <property type="match status" value="1"/>
</dbReference>
<dbReference type="SUPFAM" id="SSF51011">
    <property type="entry name" value="Glycosyl hydrolase domain"/>
    <property type="match status" value="1"/>
</dbReference>
<feature type="domain" description="Glycosyl hydrolase family 13 catalytic" evidence="4">
    <location>
        <begin position="130"/>
        <end position="527"/>
    </location>
</feature>
<dbReference type="EMBL" id="UOEP01000119">
    <property type="protein sequence ID" value="VAW20372.1"/>
    <property type="molecule type" value="Genomic_DNA"/>
</dbReference>
<dbReference type="PANTHER" id="PTHR10357:SF210">
    <property type="entry name" value="MALTODEXTRIN GLUCOSIDASE"/>
    <property type="match status" value="1"/>
</dbReference>
<dbReference type="SMART" id="SM00642">
    <property type="entry name" value="Aamy"/>
    <property type="match status" value="1"/>
</dbReference>
<dbReference type="GO" id="GO:0031216">
    <property type="term" value="F:neopullulanase activity"/>
    <property type="evidence" value="ECO:0007669"/>
    <property type="project" value="UniProtKB-EC"/>
</dbReference>
<organism evidence="5">
    <name type="scientific">hydrothermal vent metagenome</name>
    <dbReference type="NCBI Taxonomy" id="652676"/>
    <lineage>
        <taxon>unclassified sequences</taxon>
        <taxon>metagenomes</taxon>
        <taxon>ecological metagenomes</taxon>
    </lineage>
</organism>
<feature type="compositionally biased region" description="Basic and acidic residues" evidence="3">
    <location>
        <begin position="147"/>
        <end position="160"/>
    </location>
</feature>
<dbReference type="CDD" id="cd11340">
    <property type="entry name" value="AmyAc_bac_CMD_like_3"/>
    <property type="match status" value="1"/>
</dbReference>
<dbReference type="GO" id="GO:0005975">
    <property type="term" value="P:carbohydrate metabolic process"/>
    <property type="evidence" value="ECO:0007669"/>
    <property type="project" value="InterPro"/>
</dbReference>
<dbReference type="InterPro" id="IPR014756">
    <property type="entry name" value="Ig_E-set"/>
</dbReference>
<dbReference type="InterPro" id="IPR006047">
    <property type="entry name" value="GH13_cat_dom"/>
</dbReference>
<dbReference type="InterPro" id="IPR019492">
    <property type="entry name" value="Cyclo-malto-dextrinase_C"/>
</dbReference>
<dbReference type="Gene3D" id="2.60.40.10">
    <property type="entry name" value="Immunoglobulins"/>
    <property type="match status" value="1"/>
</dbReference>
<dbReference type="AlphaFoldDB" id="A0A3B0U187"/>
<dbReference type="InterPro" id="IPR015171">
    <property type="entry name" value="Cyc-maltodext_N"/>
</dbReference>
<keyword evidence="1 5" id="KW-0378">Hydrolase</keyword>
<evidence type="ECO:0000256" key="2">
    <source>
        <dbReference type="ARBA" id="ARBA00023295"/>
    </source>
</evidence>